<evidence type="ECO:0000256" key="4">
    <source>
        <dbReference type="ARBA" id="ARBA00023163"/>
    </source>
</evidence>
<keyword evidence="3" id="KW-0238">DNA-binding</keyword>
<dbReference type="GO" id="GO:0000160">
    <property type="term" value="P:phosphorelay signal transduction system"/>
    <property type="evidence" value="ECO:0007669"/>
    <property type="project" value="InterPro"/>
</dbReference>
<keyword evidence="9" id="KW-1185">Reference proteome</keyword>
<dbReference type="InterPro" id="IPR058245">
    <property type="entry name" value="NreC/VraR/RcsB-like_REC"/>
</dbReference>
<protein>
    <submittedName>
        <fullName evidence="8">Response regulator transcription factor</fullName>
    </submittedName>
</protein>
<evidence type="ECO:0000256" key="3">
    <source>
        <dbReference type="ARBA" id="ARBA00023125"/>
    </source>
</evidence>
<feature type="modified residue" description="4-aspartylphosphate" evidence="5">
    <location>
        <position position="54"/>
    </location>
</feature>
<dbReference type="CDD" id="cd17535">
    <property type="entry name" value="REC_NarL-like"/>
    <property type="match status" value="1"/>
</dbReference>
<dbReference type="InterPro" id="IPR016032">
    <property type="entry name" value="Sig_transdc_resp-reg_C-effctor"/>
</dbReference>
<dbReference type="InterPro" id="IPR001789">
    <property type="entry name" value="Sig_transdc_resp-reg_receiver"/>
</dbReference>
<dbReference type="PANTHER" id="PTHR43214">
    <property type="entry name" value="TWO-COMPONENT RESPONSE REGULATOR"/>
    <property type="match status" value="1"/>
</dbReference>
<dbReference type="PRINTS" id="PR00038">
    <property type="entry name" value="HTHLUXR"/>
</dbReference>
<dbReference type="EMBL" id="JAHESC010000001">
    <property type="protein sequence ID" value="MBT1685067.1"/>
    <property type="molecule type" value="Genomic_DNA"/>
</dbReference>
<sequence length="210" mass="23845">MVKIVVVDQHALSRIGLVALLQQDARFELTGEYKSFHAVRPLVPTLAADLVIIDISLNREGDGEDVATYVKQLRQDIKVIILTFHKEEFHILNAVETGIDGYIHKDAEPEELLLGINRVLEGEKFFSREVSNLLIGNLAKKNYRGHPFLTSKEKEIIRYIMEGYSSKEIAALLDVSPRTIDTHRANILGKFNLKNTTELITRIAEQKIRL</sequence>
<dbReference type="InterPro" id="IPR011006">
    <property type="entry name" value="CheY-like_superfamily"/>
</dbReference>
<dbReference type="PROSITE" id="PS50043">
    <property type="entry name" value="HTH_LUXR_2"/>
    <property type="match status" value="1"/>
</dbReference>
<dbReference type="GO" id="GO:0003677">
    <property type="term" value="F:DNA binding"/>
    <property type="evidence" value="ECO:0007669"/>
    <property type="project" value="UniProtKB-KW"/>
</dbReference>
<comment type="caution">
    <text evidence="8">The sequence shown here is derived from an EMBL/GenBank/DDBJ whole genome shotgun (WGS) entry which is preliminary data.</text>
</comment>
<evidence type="ECO:0000256" key="5">
    <source>
        <dbReference type="PROSITE-ProRule" id="PRU00169"/>
    </source>
</evidence>
<keyword evidence="1 5" id="KW-0597">Phosphoprotein</keyword>
<evidence type="ECO:0000256" key="2">
    <source>
        <dbReference type="ARBA" id="ARBA00023015"/>
    </source>
</evidence>
<dbReference type="RefSeq" id="WP_254088320.1">
    <property type="nucleotide sequence ID" value="NZ_JAHESC010000001.1"/>
</dbReference>
<reference evidence="8 9" key="1">
    <citation type="submission" date="2021-05" db="EMBL/GenBank/DDBJ databases">
        <title>A Polyphasic approach of four new species of the genus Ohtaekwangia: Ohtaekwangia histidinii sp. nov., Ohtaekwangia cretensis sp. nov., Ohtaekwangia indiensis sp. nov., Ohtaekwangia reichenbachii sp. nov. from diverse environment.</title>
        <authorList>
            <person name="Octaviana S."/>
        </authorList>
    </citation>
    <scope>NUCLEOTIDE SEQUENCE [LARGE SCALE GENOMIC DNA]</scope>
    <source>
        <strain evidence="8 9">PWU37</strain>
    </source>
</reference>
<name>A0AAP2D4M7_9BACT</name>
<gene>
    <name evidence="8" type="ORF">KK078_00790</name>
</gene>
<evidence type="ECO:0000256" key="1">
    <source>
        <dbReference type="ARBA" id="ARBA00022553"/>
    </source>
</evidence>
<keyword evidence="2" id="KW-0805">Transcription regulation</keyword>
<dbReference type="SUPFAM" id="SSF46894">
    <property type="entry name" value="C-terminal effector domain of the bipartite response regulators"/>
    <property type="match status" value="1"/>
</dbReference>
<evidence type="ECO:0000259" key="7">
    <source>
        <dbReference type="PROSITE" id="PS50110"/>
    </source>
</evidence>
<evidence type="ECO:0000313" key="8">
    <source>
        <dbReference type="EMBL" id="MBT1685067.1"/>
    </source>
</evidence>
<dbReference type="AlphaFoldDB" id="A0AAP2D4M7"/>
<dbReference type="GO" id="GO:0006355">
    <property type="term" value="P:regulation of DNA-templated transcription"/>
    <property type="evidence" value="ECO:0007669"/>
    <property type="project" value="InterPro"/>
</dbReference>
<evidence type="ECO:0000259" key="6">
    <source>
        <dbReference type="PROSITE" id="PS50043"/>
    </source>
</evidence>
<dbReference type="Proteomes" id="UP001319180">
    <property type="component" value="Unassembled WGS sequence"/>
</dbReference>
<dbReference type="Pfam" id="PF00196">
    <property type="entry name" value="GerE"/>
    <property type="match status" value="1"/>
</dbReference>
<accession>A0AAP2D4M7</accession>
<dbReference type="PROSITE" id="PS50110">
    <property type="entry name" value="RESPONSE_REGULATORY"/>
    <property type="match status" value="1"/>
</dbReference>
<dbReference type="Gene3D" id="3.40.50.2300">
    <property type="match status" value="1"/>
</dbReference>
<dbReference type="SUPFAM" id="SSF52172">
    <property type="entry name" value="CheY-like"/>
    <property type="match status" value="1"/>
</dbReference>
<dbReference type="CDD" id="cd06170">
    <property type="entry name" value="LuxR_C_like"/>
    <property type="match status" value="1"/>
</dbReference>
<dbReference type="SMART" id="SM00421">
    <property type="entry name" value="HTH_LUXR"/>
    <property type="match status" value="1"/>
</dbReference>
<dbReference type="SMART" id="SM00448">
    <property type="entry name" value="REC"/>
    <property type="match status" value="1"/>
</dbReference>
<dbReference type="InterPro" id="IPR000792">
    <property type="entry name" value="Tscrpt_reg_LuxR_C"/>
</dbReference>
<evidence type="ECO:0000313" key="9">
    <source>
        <dbReference type="Proteomes" id="UP001319180"/>
    </source>
</evidence>
<feature type="domain" description="Response regulatory" evidence="7">
    <location>
        <begin position="3"/>
        <end position="120"/>
    </location>
</feature>
<dbReference type="Pfam" id="PF00072">
    <property type="entry name" value="Response_reg"/>
    <property type="match status" value="1"/>
</dbReference>
<keyword evidence="4" id="KW-0804">Transcription</keyword>
<feature type="domain" description="HTH luxR-type" evidence="6">
    <location>
        <begin position="142"/>
        <end position="207"/>
    </location>
</feature>
<dbReference type="PANTHER" id="PTHR43214:SF41">
    <property type="entry name" value="NITRATE_NITRITE RESPONSE REGULATOR PROTEIN NARP"/>
    <property type="match status" value="1"/>
</dbReference>
<dbReference type="PROSITE" id="PS00622">
    <property type="entry name" value="HTH_LUXR_1"/>
    <property type="match status" value="1"/>
</dbReference>
<proteinExistence type="predicted"/>
<dbReference type="InterPro" id="IPR039420">
    <property type="entry name" value="WalR-like"/>
</dbReference>
<organism evidence="8 9">
    <name type="scientific">Dawidia soli</name>
    <dbReference type="NCBI Taxonomy" id="2782352"/>
    <lineage>
        <taxon>Bacteria</taxon>
        <taxon>Pseudomonadati</taxon>
        <taxon>Bacteroidota</taxon>
        <taxon>Cytophagia</taxon>
        <taxon>Cytophagales</taxon>
        <taxon>Chryseotaleaceae</taxon>
        <taxon>Dawidia</taxon>
    </lineage>
</organism>